<accession>A0A9X0MJD0</accession>
<reference evidence="1 2" key="1">
    <citation type="submission" date="2015-12" db="EMBL/GenBank/DDBJ databases">
        <title>Bacillus cereus Group isolate.</title>
        <authorList>
            <person name="Kovac J."/>
        </authorList>
    </citation>
    <scope>NUCLEOTIDE SEQUENCE [LARGE SCALE GENOMIC DNA]</scope>
    <source>
        <strain evidence="1 2">FSL K6-0073</strain>
    </source>
</reference>
<protein>
    <submittedName>
        <fullName evidence="1">Uncharacterized protein</fullName>
    </submittedName>
</protein>
<comment type="caution">
    <text evidence="1">The sequence shown here is derived from an EMBL/GenBank/DDBJ whole genome shotgun (WGS) entry which is preliminary data.</text>
</comment>
<evidence type="ECO:0000313" key="2">
    <source>
        <dbReference type="Proteomes" id="UP000075476"/>
    </source>
</evidence>
<dbReference type="Proteomes" id="UP000075476">
    <property type="component" value="Unassembled WGS sequence"/>
</dbReference>
<dbReference type="EMBL" id="LOMO01000001">
    <property type="protein sequence ID" value="KXY50907.1"/>
    <property type="molecule type" value="Genomic_DNA"/>
</dbReference>
<name>A0A9X0MJD0_BACCE</name>
<proteinExistence type="predicted"/>
<organism evidence="1 2">
    <name type="scientific">Bacillus cereus</name>
    <dbReference type="NCBI Taxonomy" id="1396"/>
    <lineage>
        <taxon>Bacteria</taxon>
        <taxon>Bacillati</taxon>
        <taxon>Bacillota</taxon>
        <taxon>Bacilli</taxon>
        <taxon>Bacillales</taxon>
        <taxon>Bacillaceae</taxon>
        <taxon>Bacillus</taxon>
        <taxon>Bacillus cereus group</taxon>
    </lineage>
</organism>
<sequence length="168" mass="20079">MNNKMFDVEKIIATVKEIGMEVEFNLDNHGFYFTLENGEIQIISYDDVVLGLNLLDKLNKLKEDDKSLEFFGTITLQEPSYFRFVKYKEEEKVHVCANYKNDKIEEFESFNVMEKKLMKWILDIFELKECCTCKRLYSRTCIGYEDNLCEECYWEEQEILEGMEGEEE</sequence>
<evidence type="ECO:0000313" key="1">
    <source>
        <dbReference type="EMBL" id="KXY50907.1"/>
    </source>
</evidence>
<dbReference type="RefSeq" id="WP_061662235.1">
    <property type="nucleotide sequence ID" value="NZ_LOMO01000001.1"/>
</dbReference>
<dbReference type="AlphaFoldDB" id="A0A9X0MJD0"/>
<gene>
    <name evidence="1" type="ORF">AT268_30640</name>
</gene>